<evidence type="ECO:0000259" key="4">
    <source>
        <dbReference type="PROSITE" id="PS01124"/>
    </source>
</evidence>
<keyword evidence="1" id="KW-0805">Transcription regulation</keyword>
<dbReference type="EMBL" id="BOMQ01000051">
    <property type="protein sequence ID" value="GIE50570.1"/>
    <property type="molecule type" value="Genomic_DNA"/>
</dbReference>
<dbReference type="GO" id="GO:0043565">
    <property type="term" value="F:sequence-specific DNA binding"/>
    <property type="evidence" value="ECO:0007669"/>
    <property type="project" value="InterPro"/>
</dbReference>
<evidence type="ECO:0000256" key="1">
    <source>
        <dbReference type="ARBA" id="ARBA00023015"/>
    </source>
</evidence>
<evidence type="ECO:0000256" key="3">
    <source>
        <dbReference type="ARBA" id="ARBA00023163"/>
    </source>
</evidence>
<dbReference type="SUPFAM" id="SSF46689">
    <property type="entry name" value="Homeodomain-like"/>
    <property type="match status" value="2"/>
</dbReference>
<dbReference type="InterPro" id="IPR009057">
    <property type="entry name" value="Homeodomain-like_sf"/>
</dbReference>
<dbReference type="Pfam" id="PF12833">
    <property type="entry name" value="HTH_18"/>
    <property type="match status" value="1"/>
</dbReference>
<keyword evidence="3" id="KW-0804">Transcription</keyword>
<evidence type="ECO:0000313" key="6">
    <source>
        <dbReference type="Proteomes" id="UP000647172"/>
    </source>
</evidence>
<dbReference type="RefSeq" id="WP_203770433.1">
    <property type="nucleotide sequence ID" value="NZ_BAAAYJ010000020.1"/>
</dbReference>
<dbReference type="SMART" id="SM00342">
    <property type="entry name" value="HTH_ARAC"/>
    <property type="match status" value="1"/>
</dbReference>
<dbReference type="AlphaFoldDB" id="A0A919MUW7"/>
<keyword evidence="2" id="KW-0238">DNA-binding</keyword>
<dbReference type="InterPro" id="IPR050204">
    <property type="entry name" value="AraC_XylS_family_regulators"/>
</dbReference>
<evidence type="ECO:0000256" key="2">
    <source>
        <dbReference type="ARBA" id="ARBA00023125"/>
    </source>
</evidence>
<gene>
    <name evidence="5" type="ORF">Ani05nite_41040</name>
</gene>
<protein>
    <submittedName>
        <fullName evidence="5">AraC family transcriptional regulator</fullName>
    </submittedName>
</protein>
<organism evidence="5 6">
    <name type="scientific">Actinoplanes nipponensis</name>
    <dbReference type="NCBI Taxonomy" id="135950"/>
    <lineage>
        <taxon>Bacteria</taxon>
        <taxon>Bacillati</taxon>
        <taxon>Actinomycetota</taxon>
        <taxon>Actinomycetes</taxon>
        <taxon>Micromonosporales</taxon>
        <taxon>Micromonosporaceae</taxon>
        <taxon>Actinoplanes</taxon>
    </lineage>
</organism>
<dbReference type="Pfam" id="PF12852">
    <property type="entry name" value="Cupin_6"/>
    <property type="match status" value="1"/>
</dbReference>
<name>A0A919MUW7_9ACTN</name>
<dbReference type="Gene3D" id="1.10.10.60">
    <property type="entry name" value="Homeodomain-like"/>
    <property type="match status" value="2"/>
</dbReference>
<dbReference type="PROSITE" id="PS01124">
    <property type="entry name" value="HTH_ARAC_FAMILY_2"/>
    <property type="match status" value="1"/>
</dbReference>
<dbReference type="InterPro" id="IPR018060">
    <property type="entry name" value="HTH_AraC"/>
</dbReference>
<keyword evidence="6" id="KW-1185">Reference proteome</keyword>
<dbReference type="PANTHER" id="PTHR46796">
    <property type="entry name" value="HTH-TYPE TRANSCRIPTIONAL ACTIVATOR RHAS-RELATED"/>
    <property type="match status" value="1"/>
</dbReference>
<dbReference type="GO" id="GO:0003700">
    <property type="term" value="F:DNA-binding transcription factor activity"/>
    <property type="evidence" value="ECO:0007669"/>
    <property type="project" value="InterPro"/>
</dbReference>
<accession>A0A919MUW7</accession>
<sequence>MDSLTGLLDGPRARGAFLLRSLLEPPYALRIQDEAPLTVITLLRGTAWVLPDGGAGVRLRPYDVALVRGPGHYTVADDPDTPWQTLIGPGEACTTLIGPDRTSSVDAAGRTWGDGPDSGTLLLTGTYQLHSEVSRRLLAALPAVLVRPGAPGPVELLAAEIGRPEPGQELVLDRILDLLLVAVLRDWLATPGSGAPGWHTARDDAVVGPVLRLLHEEPARPWTVAALAARGGVSRSALARRFTELVGEPPMSYLTAWRLTLAADLLREPETTIAAVARRVGYGSSFALSSAFKRERGMSPQEYRRRA</sequence>
<dbReference type="Proteomes" id="UP000647172">
    <property type="component" value="Unassembled WGS sequence"/>
</dbReference>
<comment type="caution">
    <text evidence="5">The sequence shown here is derived from an EMBL/GenBank/DDBJ whole genome shotgun (WGS) entry which is preliminary data.</text>
</comment>
<dbReference type="InterPro" id="IPR032783">
    <property type="entry name" value="AraC_lig"/>
</dbReference>
<proteinExistence type="predicted"/>
<evidence type="ECO:0000313" key="5">
    <source>
        <dbReference type="EMBL" id="GIE50570.1"/>
    </source>
</evidence>
<dbReference type="PROSITE" id="PS00041">
    <property type="entry name" value="HTH_ARAC_FAMILY_1"/>
    <property type="match status" value="1"/>
</dbReference>
<dbReference type="PANTHER" id="PTHR46796:SF13">
    <property type="entry name" value="HTH-TYPE TRANSCRIPTIONAL ACTIVATOR RHAS"/>
    <property type="match status" value="1"/>
</dbReference>
<dbReference type="InterPro" id="IPR018062">
    <property type="entry name" value="HTH_AraC-typ_CS"/>
</dbReference>
<reference evidence="5" key="1">
    <citation type="submission" date="2021-01" db="EMBL/GenBank/DDBJ databases">
        <title>Whole genome shotgun sequence of Actinoplanes nipponensis NBRC 14063.</title>
        <authorList>
            <person name="Komaki H."/>
            <person name="Tamura T."/>
        </authorList>
    </citation>
    <scope>NUCLEOTIDE SEQUENCE</scope>
    <source>
        <strain evidence="5">NBRC 14063</strain>
    </source>
</reference>
<feature type="domain" description="HTH araC/xylS-type" evidence="4">
    <location>
        <begin position="208"/>
        <end position="306"/>
    </location>
</feature>